<gene>
    <name evidence="5" type="ORF">BdWA1_000989</name>
    <name evidence="4" type="ORF">BdWA1_003833</name>
    <name evidence="3" type="ORF">BdWA1_004018</name>
</gene>
<evidence type="ECO:0000313" key="3">
    <source>
        <dbReference type="EMBL" id="KAK2194514.1"/>
    </source>
</evidence>
<dbReference type="InterPro" id="IPR019315">
    <property type="entry name" value="MMTA2_N"/>
</dbReference>
<protein>
    <submittedName>
        <fullName evidence="3">Bifunctional Multiple myeloma tumor-associated protein 2-like</fullName>
    </submittedName>
</protein>
<evidence type="ECO:0000313" key="4">
    <source>
        <dbReference type="EMBL" id="KAK2194702.1"/>
    </source>
</evidence>
<proteinExistence type="predicted"/>
<dbReference type="KEGG" id="bdw:94335287"/>
<evidence type="ECO:0000259" key="2">
    <source>
        <dbReference type="Pfam" id="PF10159"/>
    </source>
</evidence>
<dbReference type="Pfam" id="PF10159">
    <property type="entry name" value="MMtag"/>
    <property type="match status" value="1"/>
</dbReference>
<dbReference type="PANTHER" id="PTHR14580:SF0">
    <property type="entry name" value="MULTIPLE MYELOMA TUMOR-ASSOCIATED PROTEIN 2"/>
    <property type="match status" value="1"/>
</dbReference>
<comment type="caution">
    <text evidence="3">The sequence shown here is derived from an EMBL/GenBank/DDBJ whole genome shotgun (WGS) entry which is preliminary data.</text>
</comment>
<dbReference type="EMBL" id="JALLKP010000097">
    <property type="protein sequence ID" value="KAK2194514.1"/>
    <property type="molecule type" value="Genomic_DNA"/>
</dbReference>
<name>A0AAD9UM43_9APIC</name>
<dbReference type="AlphaFoldDB" id="A0AAD9UM43"/>
<feature type="domain" description="Multiple myeloma tumor-associated protein 2-like N-terminal" evidence="2">
    <location>
        <begin position="12"/>
        <end position="90"/>
    </location>
</feature>
<feature type="region of interest" description="Disordered" evidence="1">
    <location>
        <begin position="117"/>
        <end position="192"/>
    </location>
</feature>
<dbReference type="EMBL" id="JALLKP010000001">
    <property type="protein sequence ID" value="KAK2197985.1"/>
    <property type="molecule type" value="Genomic_DNA"/>
</dbReference>
<accession>A0AAD9UM43</accession>
<evidence type="ECO:0000313" key="6">
    <source>
        <dbReference type="Proteomes" id="UP001214638"/>
    </source>
</evidence>
<organism evidence="3 6">
    <name type="scientific">Babesia duncani</name>
    <dbReference type="NCBI Taxonomy" id="323732"/>
    <lineage>
        <taxon>Eukaryota</taxon>
        <taxon>Sar</taxon>
        <taxon>Alveolata</taxon>
        <taxon>Apicomplexa</taxon>
        <taxon>Aconoidasida</taxon>
        <taxon>Piroplasmida</taxon>
        <taxon>Babesiidae</taxon>
        <taxon>Babesia</taxon>
    </lineage>
</organism>
<dbReference type="RefSeq" id="XP_067804827.1">
    <property type="nucleotide sequence ID" value="XM_067946036.1"/>
</dbReference>
<evidence type="ECO:0000256" key="1">
    <source>
        <dbReference type="SAM" id="MobiDB-lite"/>
    </source>
</evidence>
<dbReference type="PANTHER" id="PTHR14580">
    <property type="entry name" value="MULTIPLE MYELOMA TUMOR-ASSOCIATED PROTEIN 2 FAMILY MEMBER"/>
    <property type="match status" value="1"/>
</dbReference>
<dbReference type="EMBL" id="JALLKP010000060">
    <property type="protein sequence ID" value="KAK2194702.1"/>
    <property type="molecule type" value="Genomic_DNA"/>
</dbReference>
<dbReference type="Proteomes" id="UP001214638">
    <property type="component" value="Unassembled WGS sequence"/>
</dbReference>
<evidence type="ECO:0000313" key="5">
    <source>
        <dbReference type="EMBL" id="KAK2197985.1"/>
    </source>
</evidence>
<reference evidence="3" key="1">
    <citation type="journal article" date="2023" name="Nat. Microbiol.">
        <title>Babesia duncani multi-omics identifies virulence factors and drug targets.</title>
        <authorList>
            <person name="Singh P."/>
            <person name="Lonardi S."/>
            <person name="Liang Q."/>
            <person name="Vydyam P."/>
            <person name="Khabirova E."/>
            <person name="Fang T."/>
            <person name="Gihaz S."/>
            <person name="Thekkiniath J."/>
            <person name="Munshi M."/>
            <person name="Abel S."/>
            <person name="Ciampossin L."/>
            <person name="Batugedara G."/>
            <person name="Gupta M."/>
            <person name="Lu X.M."/>
            <person name="Lenz T."/>
            <person name="Chakravarty S."/>
            <person name="Cornillot E."/>
            <person name="Hu Y."/>
            <person name="Ma W."/>
            <person name="Gonzalez L.M."/>
            <person name="Sanchez S."/>
            <person name="Estrada K."/>
            <person name="Sanchez-Flores A."/>
            <person name="Montero E."/>
            <person name="Harb O.S."/>
            <person name="Le Roch K.G."/>
            <person name="Mamoun C.B."/>
        </authorList>
    </citation>
    <scope>NUCLEOTIDE SEQUENCE</scope>
    <source>
        <strain evidence="3">WA1</strain>
    </source>
</reference>
<feature type="compositionally biased region" description="Basic residues" evidence="1">
    <location>
        <begin position="131"/>
        <end position="180"/>
    </location>
</feature>
<dbReference type="GeneID" id="94335287"/>
<feature type="compositionally biased region" description="Basic and acidic residues" evidence="1">
    <location>
        <begin position="181"/>
        <end position="192"/>
    </location>
</feature>
<dbReference type="InterPro" id="IPR039207">
    <property type="entry name" value="MMTAG2-like"/>
</dbReference>
<sequence>MIDIKLSPPREGTRGGREHFKWEDLKGQSSNERDYYLGNSVKIGQLKRRDKFYKHDWYLKPESKDSTENVMDEIELIKLYEKQVMEEVLGTRPKKLTLLKERPTRVEELRALLADSEPKLEDTAPISQPSRHSRSRKGRSRSRSRDHHRKRSTSRSNSRRHRTSRHRNRHYHKSSSKHRHSLDAKRDRGPRR</sequence>
<keyword evidence="6" id="KW-1185">Reference proteome</keyword>